<dbReference type="AlphaFoldDB" id="A0A4Y7J8D1"/>
<feature type="region of interest" description="Disordered" evidence="1">
    <location>
        <begin position="21"/>
        <end position="59"/>
    </location>
</feature>
<dbReference type="EMBL" id="CM010718">
    <property type="protein sequence ID" value="RZC57394.1"/>
    <property type="molecule type" value="Genomic_DNA"/>
</dbReference>
<organism evidence="2 3">
    <name type="scientific">Papaver somniferum</name>
    <name type="common">Opium poppy</name>
    <dbReference type="NCBI Taxonomy" id="3469"/>
    <lineage>
        <taxon>Eukaryota</taxon>
        <taxon>Viridiplantae</taxon>
        <taxon>Streptophyta</taxon>
        <taxon>Embryophyta</taxon>
        <taxon>Tracheophyta</taxon>
        <taxon>Spermatophyta</taxon>
        <taxon>Magnoliopsida</taxon>
        <taxon>Ranunculales</taxon>
        <taxon>Papaveraceae</taxon>
        <taxon>Papaveroideae</taxon>
        <taxon>Papaver</taxon>
    </lineage>
</organism>
<evidence type="ECO:0000313" key="3">
    <source>
        <dbReference type="Proteomes" id="UP000316621"/>
    </source>
</evidence>
<accession>A0A4Y7J8D1</accession>
<reference evidence="2 3" key="1">
    <citation type="journal article" date="2018" name="Science">
        <title>The opium poppy genome and morphinan production.</title>
        <authorList>
            <person name="Guo L."/>
            <person name="Winzer T."/>
            <person name="Yang X."/>
            <person name="Li Y."/>
            <person name="Ning Z."/>
            <person name="He Z."/>
            <person name="Teodor R."/>
            <person name="Lu Y."/>
            <person name="Bowser T.A."/>
            <person name="Graham I.A."/>
            <person name="Ye K."/>
        </authorList>
    </citation>
    <scope>NUCLEOTIDE SEQUENCE [LARGE SCALE GENOMIC DNA]</scope>
    <source>
        <strain evidence="3">cv. HN1</strain>
        <tissue evidence="2">Leaves</tissue>
    </source>
</reference>
<keyword evidence="3" id="KW-1185">Reference proteome</keyword>
<name>A0A4Y7J8D1_PAPSO</name>
<evidence type="ECO:0000313" key="2">
    <source>
        <dbReference type="EMBL" id="RZC57394.1"/>
    </source>
</evidence>
<protein>
    <submittedName>
        <fullName evidence="2">Uncharacterized protein</fullName>
    </submittedName>
</protein>
<proteinExistence type="predicted"/>
<feature type="compositionally biased region" description="Polar residues" evidence="1">
    <location>
        <begin position="30"/>
        <end position="41"/>
    </location>
</feature>
<gene>
    <name evidence="2" type="ORF">C5167_004697</name>
</gene>
<dbReference type="Gramene" id="RZC57394">
    <property type="protein sequence ID" value="RZC57394"/>
    <property type="gene ID" value="C5167_004697"/>
</dbReference>
<dbReference type="Proteomes" id="UP000316621">
    <property type="component" value="Chromosome 4"/>
</dbReference>
<sequence>MEKGFLLCEVIRNIDQDTSSNRLDEKCKDNNISNDAGSSGTKPIDNLERLGAGQLMQTQ</sequence>
<evidence type="ECO:0000256" key="1">
    <source>
        <dbReference type="SAM" id="MobiDB-lite"/>
    </source>
</evidence>